<evidence type="ECO:0000259" key="2">
    <source>
        <dbReference type="Pfam" id="PF20231"/>
    </source>
</evidence>
<evidence type="ECO:0000313" key="4">
    <source>
        <dbReference type="Proteomes" id="UP000324748"/>
    </source>
</evidence>
<feature type="compositionally biased region" description="Acidic residues" evidence="1">
    <location>
        <begin position="690"/>
        <end position="707"/>
    </location>
</feature>
<accession>A0A5B0QY97</accession>
<evidence type="ECO:0000256" key="1">
    <source>
        <dbReference type="SAM" id="MobiDB-lite"/>
    </source>
</evidence>
<protein>
    <recommendedName>
        <fullName evidence="2">DUF6589 domain-containing protein</fullName>
    </recommendedName>
</protein>
<keyword evidence="4" id="KW-1185">Reference proteome</keyword>
<dbReference type="Proteomes" id="UP000324748">
    <property type="component" value="Unassembled WGS sequence"/>
</dbReference>
<dbReference type="Pfam" id="PF20231">
    <property type="entry name" value="DUF6589"/>
    <property type="match status" value="1"/>
</dbReference>
<proteinExistence type="predicted"/>
<dbReference type="EMBL" id="VSWC01000002">
    <property type="protein sequence ID" value="KAA1118079.1"/>
    <property type="molecule type" value="Genomic_DNA"/>
</dbReference>
<dbReference type="OrthoDB" id="2505744at2759"/>
<feature type="domain" description="DUF6589" evidence="2">
    <location>
        <begin position="221"/>
        <end position="619"/>
    </location>
</feature>
<dbReference type="InterPro" id="IPR046496">
    <property type="entry name" value="DUF6589"/>
</dbReference>
<evidence type="ECO:0000313" key="3">
    <source>
        <dbReference type="EMBL" id="KAA1118079.1"/>
    </source>
</evidence>
<sequence>MTTEEAPFLYEVLLGFLMSRNPGFNDDQQVPFLSAPTVVVPRDPFEAQLLEQEGVGYTAVPDDRSSLTQQAIHLAATMCSMVLFARNRRHNGLQLQNAIRFLACGVSDRVNDYLHKLGLTSSRETALDTLRSLSEKAEYNLTQVSLLEKCPGLGPFICIDNLDMQEKVHMSSVGHETSMFHGTWGYVQIPTKGLLDTLDLGKLNLSAYQEAIKNVPSMSIDPQLFMPTPEAEDHYYLVWISQIAQVMNEYIAVPSDKASAMKTEPPVVEQISNEIPSIYMLKLMDESDDSADGIGQVLEAVQQQTGLTPEEFAERLQPMDGDLATIQNFNSIRDIRDPSSYADHALNNVVFQLGAAHTLWNISQTILTAHMGDPSNENDLGAWQLFQSLGISHEKVLQKKDFTLMIQQMEQLHKATLYHCLRVIMKTDEDPVDIEPKTIATDQWNEIVIECYERFCSPKARDNASRMKSSKLNNLLVRLQEFSTVIEANNAMKSGDIGRLLNVWKMWSVMSQALKGLTHYSSYLPRLVLLLTHILPPCLGKLLRHNLLFSPSGRPGHFVAKDQFLENQNYWLKFFYNRGGIGTEVQRLKNLFSMNIILLRGMFHSMQVDSGKKRVHQSHKNKLTLQSLQMFCRMANGKDILNTDQTNIGLNQLKKEDSYKQGLKKFGTEIQTKDEHLGRLRLHFPKASNEEEVNIDAEEEPGVEQDM</sequence>
<gene>
    <name evidence="3" type="ORF">PGT21_031039</name>
</gene>
<dbReference type="AlphaFoldDB" id="A0A5B0QY97"/>
<comment type="caution">
    <text evidence="3">The sequence shown here is derived from an EMBL/GenBank/DDBJ whole genome shotgun (WGS) entry which is preliminary data.</text>
</comment>
<name>A0A5B0QY97_PUCGR</name>
<feature type="region of interest" description="Disordered" evidence="1">
    <location>
        <begin position="688"/>
        <end position="707"/>
    </location>
</feature>
<organism evidence="3 4">
    <name type="scientific">Puccinia graminis f. sp. tritici</name>
    <dbReference type="NCBI Taxonomy" id="56615"/>
    <lineage>
        <taxon>Eukaryota</taxon>
        <taxon>Fungi</taxon>
        <taxon>Dikarya</taxon>
        <taxon>Basidiomycota</taxon>
        <taxon>Pucciniomycotina</taxon>
        <taxon>Pucciniomycetes</taxon>
        <taxon>Pucciniales</taxon>
        <taxon>Pucciniaceae</taxon>
        <taxon>Puccinia</taxon>
    </lineage>
</organism>
<reference evidence="3 4" key="1">
    <citation type="submission" date="2019-05" db="EMBL/GenBank/DDBJ databases">
        <title>Emergence of the Ug99 lineage of the wheat stem rust pathogen through somatic hybridization.</title>
        <authorList>
            <person name="Li F."/>
            <person name="Upadhyaya N.M."/>
            <person name="Sperschneider J."/>
            <person name="Matny O."/>
            <person name="Nguyen-Phuc H."/>
            <person name="Mago R."/>
            <person name="Raley C."/>
            <person name="Miller M.E."/>
            <person name="Silverstein K.A.T."/>
            <person name="Henningsen E."/>
            <person name="Hirsch C.D."/>
            <person name="Visser B."/>
            <person name="Pretorius Z.A."/>
            <person name="Steffenson B.J."/>
            <person name="Schwessinger B."/>
            <person name="Dodds P.N."/>
            <person name="Figueroa M."/>
        </authorList>
    </citation>
    <scope>NUCLEOTIDE SEQUENCE [LARGE SCALE GENOMIC DNA]</scope>
    <source>
        <strain evidence="3">21-0</strain>
    </source>
</reference>